<dbReference type="EMBL" id="QXFM01000130">
    <property type="protein sequence ID" value="RIV81829.1"/>
    <property type="molecule type" value="Genomic_DNA"/>
</dbReference>
<accession>A0A3A1P215</accession>
<keyword evidence="2" id="KW-1185">Reference proteome</keyword>
<dbReference type="Pfam" id="PF13561">
    <property type="entry name" value="adh_short_C2"/>
    <property type="match status" value="1"/>
</dbReference>
<evidence type="ECO:0000313" key="2">
    <source>
        <dbReference type="Proteomes" id="UP000265366"/>
    </source>
</evidence>
<name>A0A3A1P215_9SPHN</name>
<dbReference type="InterPro" id="IPR036291">
    <property type="entry name" value="NAD(P)-bd_dom_sf"/>
</dbReference>
<dbReference type="Gene3D" id="3.40.50.720">
    <property type="entry name" value="NAD(P)-binding Rossmann-like Domain"/>
    <property type="match status" value="1"/>
</dbReference>
<comment type="caution">
    <text evidence="1">The sequence shown here is derived from an EMBL/GenBank/DDBJ whole genome shotgun (WGS) entry which is preliminary data.</text>
</comment>
<dbReference type="OrthoDB" id="9804774at2"/>
<reference evidence="1 2" key="1">
    <citation type="submission" date="2018-08" db="EMBL/GenBank/DDBJ databases">
        <title>Erythrobacter zhengii sp.nov., a bacterium isolated from deep-sea sediment.</title>
        <authorList>
            <person name="Fang C."/>
            <person name="Wu Y.-H."/>
            <person name="Sun C."/>
            <person name="Wang H."/>
            <person name="Cheng H."/>
            <person name="Meng F.-X."/>
            <person name="Wang C.-S."/>
            <person name="Xu X.-W."/>
        </authorList>
    </citation>
    <scope>NUCLEOTIDE SEQUENCE [LARGE SCALE GENOMIC DNA]</scope>
    <source>
        <strain evidence="1 2">CCTCC AB 2015396</strain>
    </source>
</reference>
<sequence length="35" mass="3671">MGPESVADAAVFLSSEESRFITGQTLFVDGGAIMH</sequence>
<dbReference type="AlphaFoldDB" id="A0A3A1P215"/>
<proteinExistence type="predicted"/>
<evidence type="ECO:0000313" key="1">
    <source>
        <dbReference type="EMBL" id="RIV81829.1"/>
    </source>
</evidence>
<dbReference type="InterPro" id="IPR002347">
    <property type="entry name" value="SDR_fam"/>
</dbReference>
<protein>
    <submittedName>
        <fullName evidence="1">SDR family oxidoreductase</fullName>
    </submittedName>
</protein>
<dbReference type="Proteomes" id="UP000265366">
    <property type="component" value="Unassembled WGS sequence"/>
</dbReference>
<organism evidence="1 2">
    <name type="scientific">Aurantiacibacter xanthus</name>
    <dbReference type="NCBI Taxonomy" id="1784712"/>
    <lineage>
        <taxon>Bacteria</taxon>
        <taxon>Pseudomonadati</taxon>
        <taxon>Pseudomonadota</taxon>
        <taxon>Alphaproteobacteria</taxon>
        <taxon>Sphingomonadales</taxon>
        <taxon>Erythrobacteraceae</taxon>
        <taxon>Aurantiacibacter</taxon>
    </lineage>
</organism>
<gene>
    <name evidence="1" type="ORF">D2V17_16540</name>
</gene>
<dbReference type="SUPFAM" id="SSF51735">
    <property type="entry name" value="NAD(P)-binding Rossmann-fold domains"/>
    <property type="match status" value="1"/>
</dbReference>